<feature type="transmembrane region" description="Helical" evidence="1">
    <location>
        <begin position="169"/>
        <end position="187"/>
    </location>
</feature>
<reference evidence="2 3" key="1">
    <citation type="submission" date="2019-04" db="EMBL/GenBank/DDBJ databases">
        <authorList>
            <person name="Hwang J.C."/>
        </authorList>
    </citation>
    <scope>NUCLEOTIDE SEQUENCE [LARGE SCALE GENOMIC DNA]</scope>
    <source>
        <strain evidence="2 3">IMCC35002</strain>
    </source>
</reference>
<organism evidence="2 3">
    <name type="scientific">Ferrimonas aestuarii</name>
    <dbReference type="NCBI Taxonomy" id="2569539"/>
    <lineage>
        <taxon>Bacteria</taxon>
        <taxon>Pseudomonadati</taxon>
        <taxon>Pseudomonadota</taxon>
        <taxon>Gammaproteobacteria</taxon>
        <taxon>Alteromonadales</taxon>
        <taxon>Ferrimonadaceae</taxon>
        <taxon>Ferrimonas</taxon>
    </lineage>
</organism>
<sequence length="430" mass="48548">MRHNKKVTENIDAIKADVEAATSQADLIQVIRSVQNHPGPLDYNDRIVATIKWLVLFAGIMGLYFNGASGGFYGDIGMFLDIAMNFSSAWVPAIGAVLIAKNLERKGKMLPLPELVNRQSVRLGIIAVAATAVFAVLPFWSMLYWTVIYTIMGLIRTIGFLILLDDYSFGQEITMGMLAIAASIWLWQGKRIHWREPLSERIQLLDSLFNNNLKPMRFNKVSKAKALGEQFQEFVRGNHSRKIEALYQGKYQGSVHSFDFQLYHFHFVDQRTETYTDSEGNTKTRTVYKHYHRHGLLVNFPYSQSVTLSGDSRLKLDGESYSTASNTFNRHFKVSASEELQAARFLTPAVVEGLSDIGEHYHAPVIEISDQGQMCIAFDNDDLLKTERKYGLDNPEAFAKEIAGHAELKKLDALLNTVHDVLRLSDNNFA</sequence>
<keyword evidence="1" id="KW-1133">Transmembrane helix</keyword>
<accession>A0A4U1BQJ7</accession>
<feature type="transmembrane region" description="Helical" evidence="1">
    <location>
        <begin position="53"/>
        <end position="73"/>
    </location>
</feature>
<comment type="caution">
    <text evidence="2">The sequence shown here is derived from an EMBL/GenBank/DDBJ whole genome shotgun (WGS) entry which is preliminary data.</text>
</comment>
<evidence type="ECO:0000256" key="1">
    <source>
        <dbReference type="SAM" id="Phobius"/>
    </source>
</evidence>
<name>A0A4U1BQJ7_9GAMM</name>
<dbReference type="Proteomes" id="UP000305675">
    <property type="component" value="Unassembled WGS sequence"/>
</dbReference>
<dbReference type="AlphaFoldDB" id="A0A4U1BQJ7"/>
<evidence type="ECO:0000313" key="2">
    <source>
        <dbReference type="EMBL" id="TKB56602.1"/>
    </source>
</evidence>
<feature type="transmembrane region" description="Helical" evidence="1">
    <location>
        <begin position="79"/>
        <end position="100"/>
    </location>
</feature>
<proteinExistence type="predicted"/>
<keyword evidence="1" id="KW-0812">Transmembrane</keyword>
<protein>
    <submittedName>
        <fullName evidence="2">DUF3137 domain-containing protein</fullName>
    </submittedName>
</protein>
<keyword evidence="3" id="KW-1185">Reference proteome</keyword>
<gene>
    <name evidence="2" type="ORF">FCL42_05565</name>
</gene>
<feature type="transmembrane region" description="Helical" evidence="1">
    <location>
        <begin position="121"/>
        <end position="140"/>
    </location>
</feature>
<dbReference type="OrthoDB" id="6638271at2"/>
<dbReference type="RefSeq" id="WP_136862406.1">
    <property type="nucleotide sequence ID" value="NZ_SWCJ01000003.1"/>
</dbReference>
<evidence type="ECO:0000313" key="3">
    <source>
        <dbReference type="Proteomes" id="UP000305675"/>
    </source>
</evidence>
<feature type="transmembrane region" description="Helical" evidence="1">
    <location>
        <begin position="146"/>
        <end position="164"/>
    </location>
</feature>
<keyword evidence="1" id="KW-0472">Membrane</keyword>
<dbReference type="EMBL" id="SWCJ01000003">
    <property type="protein sequence ID" value="TKB56602.1"/>
    <property type="molecule type" value="Genomic_DNA"/>
</dbReference>